<dbReference type="GeneID" id="6074539"/>
<gene>
    <name evidence="3" type="ORF">LACBIDRAFT_293649</name>
</gene>
<keyword evidence="4" id="KW-1185">Reference proteome</keyword>
<protein>
    <submittedName>
        <fullName evidence="3">Predicted protein</fullName>
    </submittedName>
</protein>
<dbReference type="EMBL" id="DS547097">
    <property type="protein sequence ID" value="EDR10641.1"/>
    <property type="molecule type" value="Genomic_DNA"/>
</dbReference>
<name>B0D4X6_LACBS</name>
<dbReference type="Proteomes" id="UP000001194">
    <property type="component" value="Unassembled WGS sequence"/>
</dbReference>
<evidence type="ECO:0000256" key="1">
    <source>
        <dbReference type="SAM" id="Coils"/>
    </source>
</evidence>
<dbReference type="KEGG" id="lbc:LACBIDRAFT_293649"/>
<keyword evidence="2" id="KW-0812">Transmembrane</keyword>
<feature type="coiled-coil region" evidence="1">
    <location>
        <begin position="123"/>
        <end position="151"/>
    </location>
</feature>
<dbReference type="InParanoid" id="B0D4X6"/>
<proteinExistence type="predicted"/>
<keyword evidence="2" id="KW-0472">Membrane</keyword>
<feature type="transmembrane region" description="Helical" evidence="2">
    <location>
        <begin position="94"/>
        <end position="120"/>
    </location>
</feature>
<dbReference type="RefSeq" id="XP_001879091.1">
    <property type="nucleotide sequence ID" value="XM_001879056.1"/>
</dbReference>
<keyword evidence="1" id="KW-0175">Coiled coil</keyword>
<accession>B0D4X6</accession>
<evidence type="ECO:0000256" key="2">
    <source>
        <dbReference type="SAM" id="Phobius"/>
    </source>
</evidence>
<dbReference type="AlphaFoldDB" id="B0D4X6"/>
<dbReference type="OrthoDB" id="2955869at2759"/>
<keyword evidence="2" id="KW-1133">Transmembrane helix</keyword>
<evidence type="ECO:0000313" key="4">
    <source>
        <dbReference type="Proteomes" id="UP000001194"/>
    </source>
</evidence>
<dbReference type="HOGENOM" id="CLU_060147_0_0_1"/>
<sequence length="383" mass="44607">MVRVIKLLRVASFKFHFAISGGRAQHHVSRTCQRRHLKRGTHNIEKEIEFEGNNKIIAHDSEGFEAGKQAEVDVVWKFIDSRSRAKDINQKLHLVWFVLPLFLIMGKLSRIAAVPVVAIVTKFDTFLQDMQQKLEEKAEEEDEEVDDDELEKIAGVEADKRFEQHYKKPLESMQHPPRAVVTLSEETQRQARNGYDLRTFFASAQSADSKIKLITSAVNGLNWNYHKNYSEKMFRGGPFIKTWDTFWTDSTSGPQAPIKLIRLLEKHLDDSRRLIGHRQSSDFSEVNAHPNLMAFCRWEQRVADTVLIMEKVYVFNINDEKTLEAMIKWYDQGSNTATYIRKEVMQLYRQRRSEKYKVPKEWSEKVAQPLIDLVCKRPVEVPG</sequence>
<reference evidence="3 4" key="1">
    <citation type="journal article" date="2008" name="Nature">
        <title>The genome of Laccaria bicolor provides insights into mycorrhizal symbiosis.</title>
        <authorList>
            <person name="Martin F."/>
            <person name="Aerts A."/>
            <person name="Ahren D."/>
            <person name="Brun A."/>
            <person name="Danchin E.G.J."/>
            <person name="Duchaussoy F."/>
            <person name="Gibon J."/>
            <person name="Kohler A."/>
            <person name="Lindquist E."/>
            <person name="Pereda V."/>
            <person name="Salamov A."/>
            <person name="Shapiro H.J."/>
            <person name="Wuyts J."/>
            <person name="Blaudez D."/>
            <person name="Buee M."/>
            <person name="Brokstein P."/>
            <person name="Canbaeck B."/>
            <person name="Cohen D."/>
            <person name="Courty P.E."/>
            <person name="Coutinho P.M."/>
            <person name="Delaruelle C."/>
            <person name="Detter J.C."/>
            <person name="Deveau A."/>
            <person name="DiFazio S."/>
            <person name="Duplessis S."/>
            <person name="Fraissinet-Tachet L."/>
            <person name="Lucic E."/>
            <person name="Frey-Klett P."/>
            <person name="Fourrey C."/>
            <person name="Feussner I."/>
            <person name="Gay G."/>
            <person name="Grimwood J."/>
            <person name="Hoegger P.J."/>
            <person name="Jain P."/>
            <person name="Kilaru S."/>
            <person name="Labbe J."/>
            <person name="Lin Y.C."/>
            <person name="Legue V."/>
            <person name="Le Tacon F."/>
            <person name="Marmeisse R."/>
            <person name="Melayah D."/>
            <person name="Montanini B."/>
            <person name="Muratet M."/>
            <person name="Nehls U."/>
            <person name="Niculita-Hirzel H."/>
            <person name="Oudot-Le Secq M.P."/>
            <person name="Peter M."/>
            <person name="Quesneville H."/>
            <person name="Rajashekar B."/>
            <person name="Reich M."/>
            <person name="Rouhier N."/>
            <person name="Schmutz J."/>
            <person name="Yin T."/>
            <person name="Chalot M."/>
            <person name="Henrissat B."/>
            <person name="Kuees U."/>
            <person name="Lucas S."/>
            <person name="Van de Peer Y."/>
            <person name="Podila G.K."/>
            <person name="Polle A."/>
            <person name="Pukkila P.J."/>
            <person name="Richardson P.M."/>
            <person name="Rouze P."/>
            <person name="Sanders I.R."/>
            <person name="Stajich J.E."/>
            <person name="Tunlid A."/>
            <person name="Tuskan G."/>
            <person name="Grigoriev I.V."/>
        </authorList>
    </citation>
    <scope>NUCLEOTIDE SEQUENCE [LARGE SCALE GENOMIC DNA]</scope>
    <source>
        <strain evidence="4">S238N-H82 / ATCC MYA-4686</strain>
    </source>
</reference>
<evidence type="ECO:0000313" key="3">
    <source>
        <dbReference type="EMBL" id="EDR10641.1"/>
    </source>
</evidence>
<organism evidence="4">
    <name type="scientific">Laccaria bicolor (strain S238N-H82 / ATCC MYA-4686)</name>
    <name type="common">Bicoloured deceiver</name>
    <name type="synonym">Laccaria laccata var. bicolor</name>
    <dbReference type="NCBI Taxonomy" id="486041"/>
    <lineage>
        <taxon>Eukaryota</taxon>
        <taxon>Fungi</taxon>
        <taxon>Dikarya</taxon>
        <taxon>Basidiomycota</taxon>
        <taxon>Agaricomycotina</taxon>
        <taxon>Agaricomycetes</taxon>
        <taxon>Agaricomycetidae</taxon>
        <taxon>Agaricales</taxon>
        <taxon>Agaricineae</taxon>
        <taxon>Hydnangiaceae</taxon>
        <taxon>Laccaria</taxon>
    </lineage>
</organism>